<dbReference type="EMBL" id="MDEG01000001">
    <property type="protein sequence ID" value="PPU99922.1"/>
    <property type="molecule type" value="Genomic_DNA"/>
</dbReference>
<dbReference type="RefSeq" id="WP_104557786.1">
    <property type="nucleotide sequence ID" value="NZ_CP043476.1"/>
</dbReference>
<sequence>MSNKTDHAGADAADDISSLFAKLGSQGASAYQDFSGARLSAPEPAAAAPPAVAPLPPAAALASAASAPTLSVVRAPAEPKLGVGVAPPAARPVAAEPAPAPLARPAAAEPALPASAGTATPLTGLFQRLLDSGRDRAAAPDSPLKRFQNR</sequence>
<evidence type="ECO:0000256" key="1">
    <source>
        <dbReference type="SAM" id="MobiDB-lite"/>
    </source>
</evidence>
<dbReference type="OrthoDB" id="5999096at2"/>
<gene>
    <name evidence="2" type="ORF">XhyaCFBP1156_01880</name>
</gene>
<evidence type="ECO:0000313" key="2">
    <source>
        <dbReference type="EMBL" id="PPU99922.1"/>
    </source>
</evidence>
<comment type="caution">
    <text evidence="2">The sequence shown here is derived from an EMBL/GenBank/DDBJ whole genome shotgun (WGS) entry which is preliminary data.</text>
</comment>
<name>A0A2S7F395_9XANT</name>
<feature type="compositionally biased region" description="Low complexity" evidence="1">
    <location>
        <begin position="85"/>
        <end position="114"/>
    </location>
</feature>
<protein>
    <submittedName>
        <fullName evidence="2">Uncharacterized protein</fullName>
    </submittedName>
</protein>
<reference evidence="3" key="1">
    <citation type="submission" date="2016-08" db="EMBL/GenBank/DDBJ databases">
        <authorList>
            <person name="Merda D."/>
            <person name="Briand M."/>
            <person name="Taghouti G."/>
            <person name="Carrere S."/>
            <person name="Gouzy J."/>
            <person name="Portier P."/>
            <person name="Jacques M.-A."/>
            <person name="Fischer-Le Saux M."/>
        </authorList>
    </citation>
    <scope>NUCLEOTIDE SEQUENCE [LARGE SCALE GENOMIC DNA]</scope>
    <source>
        <strain evidence="3">CFBP1156</strain>
    </source>
</reference>
<proteinExistence type="predicted"/>
<keyword evidence="3" id="KW-1185">Reference proteome</keyword>
<accession>A0A2S7F395</accession>
<evidence type="ECO:0000313" key="3">
    <source>
        <dbReference type="Proteomes" id="UP000238261"/>
    </source>
</evidence>
<organism evidence="2 3">
    <name type="scientific">Xanthomonas hyacinthi</name>
    <dbReference type="NCBI Taxonomy" id="56455"/>
    <lineage>
        <taxon>Bacteria</taxon>
        <taxon>Pseudomonadati</taxon>
        <taxon>Pseudomonadota</taxon>
        <taxon>Gammaproteobacteria</taxon>
        <taxon>Lysobacterales</taxon>
        <taxon>Lysobacteraceae</taxon>
        <taxon>Xanthomonas</taxon>
    </lineage>
</organism>
<dbReference type="AlphaFoldDB" id="A0A2S7F395"/>
<feature type="region of interest" description="Disordered" evidence="1">
    <location>
        <begin position="81"/>
        <end position="150"/>
    </location>
</feature>
<dbReference type="Proteomes" id="UP000238261">
    <property type="component" value="Unassembled WGS sequence"/>
</dbReference>